<feature type="domain" description="NADPH-dependent FMN reductase-like" evidence="3">
    <location>
        <begin position="1"/>
        <end position="119"/>
    </location>
</feature>
<sequence length="179" mass="19785">MKILVIESSPHKHGSSNLLAAEFRRGAEEAGHDVTVFDAGHTKLNPCLGCGACGMSGPCVQKDDMTVLREQLLDSDMAVFVTPLYYFGFSAQLKTVIDRFYSFNGQLTEKGLKTALIVAAWDSNSWTMQDVKTHYETLCRYLNFQNQGEILGVGCGTVQMTKRTRFPQEAYAMGKRIGG</sequence>
<dbReference type="Pfam" id="PF03358">
    <property type="entry name" value="FMN_red"/>
    <property type="match status" value="1"/>
</dbReference>
<comment type="caution">
    <text evidence="4">The sequence shown here is derived from an EMBL/GenBank/DDBJ whole genome shotgun (WGS) entry which is preliminary data.</text>
</comment>
<name>A0A926HLP4_9FIRM</name>
<gene>
    <name evidence="4" type="ORF">H8696_10670</name>
</gene>
<evidence type="ECO:0000256" key="1">
    <source>
        <dbReference type="ARBA" id="ARBA00022630"/>
    </source>
</evidence>
<evidence type="ECO:0000313" key="4">
    <source>
        <dbReference type="EMBL" id="MBC8532307.1"/>
    </source>
</evidence>
<dbReference type="SUPFAM" id="SSF52218">
    <property type="entry name" value="Flavoproteins"/>
    <property type="match status" value="1"/>
</dbReference>
<dbReference type="RefSeq" id="WP_249317420.1">
    <property type="nucleotide sequence ID" value="NZ_JACRSR010000006.1"/>
</dbReference>
<keyword evidence="5" id="KW-1185">Reference proteome</keyword>
<dbReference type="Gene3D" id="3.40.50.360">
    <property type="match status" value="1"/>
</dbReference>
<dbReference type="InterPro" id="IPR005025">
    <property type="entry name" value="FMN_Rdtase-like_dom"/>
</dbReference>
<keyword evidence="1" id="KW-0285">Flavoprotein</keyword>
<dbReference type="PANTHER" id="PTHR43278">
    <property type="entry name" value="NAD(P)H-DEPENDENT FMN-CONTAINING OXIDOREDUCTASE YWQN-RELATED"/>
    <property type="match status" value="1"/>
</dbReference>
<dbReference type="GO" id="GO:0016491">
    <property type="term" value="F:oxidoreductase activity"/>
    <property type="evidence" value="ECO:0007669"/>
    <property type="project" value="InterPro"/>
</dbReference>
<evidence type="ECO:0000313" key="5">
    <source>
        <dbReference type="Proteomes" id="UP000623172"/>
    </source>
</evidence>
<dbReference type="InterPro" id="IPR051796">
    <property type="entry name" value="ISF_SsuE-like"/>
</dbReference>
<dbReference type="AlphaFoldDB" id="A0A926HLP4"/>
<organism evidence="4 5">
    <name type="scientific">Gehongia tenuis</name>
    <dbReference type="NCBI Taxonomy" id="2763655"/>
    <lineage>
        <taxon>Bacteria</taxon>
        <taxon>Bacillati</taxon>
        <taxon>Bacillota</taxon>
        <taxon>Clostridia</taxon>
        <taxon>Christensenellales</taxon>
        <taxon>Christensenellaceae</taxon>
        <taxon>Gehongia</taxon>
    </lineage>
</organism>
<protein>
    <submittedName>
        <fullName evidence="4">Flavodoxin family protein</fullName>
    </submittedName>
</protein>
<dbReference type="Proteomes" id="UP000623172">
    <property type="component" value="Unassembled WGS sequence"/>
</dbReference>
<accession>A0A926HLP4</accession>
<evidence type="ECO:0000259" key="3">
    <source>
        <dbReference type="Pfam" id="PF03358"/>
    </source>
</evidence>
<dbReference type="EMBL" id="JACRSR010000006">
    <property type="protein sequence ID" value="MBC8532307.1"/>
    <property type="molecule type" value="Genomic_DNA"/>
</dbReference>
<evidence type="ECO:0000256" key="2">
    <source>
        <dbReference type="ARBA" id="ARBA00022643"/>
    </source>
</evidence>
<reference evidence="4" key="1">
    <citation type="submission" date="2020-08" db="EMBL/GenBank/DDBJ databases">
        <title>Genome public.</title>
        <authorList>
            <person name="Liu C."/>
            <person name="Sun Q."/>
        </authorList>
    </citation>
    <scope>NUCLEOTIDE SEQUENCE</scope>
    <source>
        <strain evidence="4">NSJ-53</strain>
    </source>
</reference>
<dbReference type="PANTHER" id="PTHR43278:SF2">
    <property type="entry name" value="IRON-SULFUR FLAVOPROTEIN"/>
    <property type="match status" value="1"/>
</dbReference>
<dbReference type="InterPro" id="IPR029039">
    <property type="entry name" value="Flavoprotein-like_sf"/>
</dbReference>
<keyword evidence="2" id="KW-0288">FMN</keyword>
<proteinExistence type="predicted"/>